<evidence type="ECO:0000259" key="4">
    <source>
        <dbReference type="PROSITE" id="PS50949"/>
    </source>
</evidence>
<evidence type="ECO:0000256" key="3">
    <source>
        <dbReference type="ARBA" id="ARBA00023163"/>
    </source>
</evidence>
<dbReference type="InterPro" id="IPR036390">
    <property type="entry name" value="WH_DNA-bd_sf"/>
</dbReference>
<dbReference type="PANTHER" id="PTHR43537">
    <property type="entry name" value="TRANSCRIPTIONAL REGULATOR, GNTR FAMILY"/>
    <property type="match status" value="1"/>
</dbReference>
<dbReference type="Pfam" id="PF07729">
    <property type="entry name" value="FCD"/>
    <property type="match status" value="1"/>
</dbReference>
<keyword evidence="3" id="KW-0804">Transcription</keyword>
<dbReference type="SUPFAM" id="SSF46785">
    <property type="entry name" value="Winged helix' DNA-binding domain"/>
    <property type="match status" value="1"/>
</dbReference>
<evidence type="ECO:0000256" key="2">
    <source>
        <dbReference type="ARBA" id="ARBA00023125"/>
    </source>
</evidence>
<dbReference type="SMART" id="SM00895">
    <property type="entry name" value="FCD"/>
    <property type="match status" value="1"/>
</dbReference>
<evidence type="ECO:0000256" key="1">
    <source>
        <dbReference type="ARBA" id="ARBA00023015"/>
    </source>
</evidence>
<keyword evidence="2" id="KW-0238">DNA-binding</keyword>
<dbReference type="Gene3D" id="1.10.10.10">
    <property type="entry name" value="Winged helix-like DNA-binding domain superfamily/Winged helix DNA-binding domain"/>
    <property type="match status" value="1"/>
</dbReference>
<dbReference type="PANTHER" id="PTHR43537:SF24">
    <property type="entry name" value="GLUCONATE OPERON TRANSCRIPTIONAL REPRESSOR"/>
    <property type="match status" value="1"/>
</dbReference>
<gene>
    <name evidence="5" type="ORF">GCM10009862_11150</name>
</gene>
<feature type="domain" description="HTH gntR-type" evidence="4">
    <location>
        <begin position="8"/>
        <end position="75"/>
    </location>
</feature>
<name>A0ABN3P8K1_9MICO</name>
<keyword evidence="1" id="KW-0805">Transcription regulation</keyword>
<sequence>MEHQETEASAADAAYAKVKERILDGDLAGGTMVSEGTIADELGMSRTPVREAFLRLQVEGWMRLYPKRGALIRDVTPGELDDVVEARILIETDAVRRLVRDSERVQDVVDELSDILDEQRRAYEASDLARLAEADTAFHARIVAAGGNALLAEFFATLRDRQRRMLAWSLWRRDDRAEQVLDDHGLLVRLIGDGETAAFEVALGRHIKKTHRELLS</sequence>
<evidence type="ECO:0000313" key="6">
    <source>
        <dbReference type="Proteomes" id="UP001500274"/>
    </source>
</evidence>
<dbReference type="PRINTS" id="PR00035">
    <property type="entry name" value="HTHGNTR"/>
</dbReference>
<dbReference type="RefSeq" id="WP_114306374.1">
    <property type="nucleotide sequence ID" value="NZ_BAAARI010000007.1"/>
</dbReference>
<organism evidence="5 6">
    <name type="scientific">Microbacterium binotii</name>
    <dbReference type="NCBI Taxonomy" id="462710"/>
    <lineage>
        <taxon>Bacteria</taxon>
        <taxon>Bacillati</taxon>
        <taxon>Actinomycetota</taxon>
        <taxon>Actinomycetes</taxon>
        <taxon>Micrococcales</taxon>
        <taxon>Microbacteriaceae</taxon>
        <taxon>Microbacterium</taxon>
    </lineage>
</organism>
<comment type="caution">
    <text evidence="5">The sequence shown here is derived from an EMBL/GenBank/DDBJ whole genome shotgun (WGS) entry which is preliminary data.</text>
</comment>
<dbReference type="Pfam" id="PF00392">
    <property type="entry name" value="GntR"/>
    <property type="match status" value="1"/>
</dbReference>
<proteinExistence type="predicted"/>
<evidence type="ECO:0000313" key="5">
    <source>
        <dbReference type="EMBL" id="GAA2574005.1"/>
    </source>
</evidence>
<dbReference type="InterPro" id="IPR036388">
    <property type="entry name" value="WH-like_DNA-bd_sf"/>
</dbReference>
<dbReference type="Gene3D" id="1.20.120.530">
    <property type="entry name" value="GntR ligand-binding domain-like"/>
    <property type="match status" value="1"/>
</dbReference>
<dbReference type="InterPro" id="IPR011711">
    <property type="entry name" value="GntR_C"/>
</dbReference>
<protein>
    <submittedName>
        <fullName evidence="5">GntR family transcriptional regulator</fullName>
    </submittedName>
</protein>
<dbReference type="Proteomes" id="UP001500274">
    <property type="component" value="Unassembled WGS sequence"/>
</dbReference>
<dbReference type="SMART" id="SM00345">
    <property type="entry name" value="HTH_GNTR"/>
    <property type="match status" value="1"/>
</dbReference>
<reference evidence="5 6" key="1">
    <citation type="journal article" date="2019" name="Int. J. Syst. Evol. Microbiol.">
        <title>The Global Catalogue of Microorganisms (GCM) 10K type strain sequencing project: providing services to taxonomists for standard genome sequencing and annotation.</title>
        <authorList>
            <consortium name="The Broad Institute Genomics Platform"/>
            <consortium name="The Broad Institute Genome Sequencing Center for Infectious Disease"/>
            <person name="Wu L."/>
            <person name="Ma J."/>
        </authorList>
    </citation>
    <scope>NUCLEOTIDE SEQUENCE [LARGE SCALE GENOMIC DNA]</scope>
    <source>
        <strain evidence="5 6">JCM 16365</strain>
    </source>
</reference>
<accession>A0ABN3P8K1</accession>
<dbReference type="InterPro" id="IPR008920">
    <property type="entry name" value="TF_FadR/GntR_C"/>
</dbReference>
<keyword evidence="6" id="KW-1185">Reference proteome</keyword>
<dbReference type="EMBL" id="BAAARI010000007">
    <property type="protein sequence ID" value="GAA2574005.1"/>
    <property type="molecule type" value="Genomic_DNA"/>
</dbReference>
<dbReference type="SUPFAM" id="SSF48008">
    <property type="entry name" value="GntR ligand-binding domain-like"/>
    <property type="match status" value="1"/>
</dbReference>
<dbReference type="PROSITE" id="PS50949">
    <property type="entry name" value="HTH_GNTR"/>
    <property type="match status" value="1"/>
</dbReference>
<dbReference type="InterPro" id="IPR000524">
    <property type="entry name" value="Tscrpt_reg_HTH_GntR"/>
</dbReference>